<dbReference type="PANTHER" id="PTHR14187:SF82">
    <property type="entry name" value="FAMILY CHAPERONE, PUTATIVE (AFU_ORTHOLOGUE AFUA_7G08575)-RELATED"/>
    <property type="match status" value="1"/>
</dbReference>
<dbReference type="Proteomes" id="UP000246991">
    <property type="component" value="Unassembled WGS sequence"/>
</dbReference>
<dbReference type="Pfam" id="PF00012">
    <property type="entry name" value="HSP70"/>
    <property type="match status" value="1"/>
</dbReference>
<keyword evidence="2" id="KW-0067">ATP-binding</keyword>
<name>A0A317SPQ4_9PEZI</name>
<proteinExistence type="predicted"/>
<dbReference type="SUPFAM" id="SSF53067">
    <property type="entry name" value="Actin-like ATPase domain"/>
    <property type="match status" value="2"/>
</dbReference>
<dbReference type="AlphaFoldDB" id="A0A317SPQ4"/>
<dbReference type="InterPro" id="IPR013126">
    <property type="entry name" value="Hsp_70_fam"/>
</dbReference>
<dbReference type="GO" id="GO:0005524">
    <property type="term" value="F:ATP binding"/>
    <property type="evidence" value="ECO:0007669"/>
    <property type="project" value="UniProtKB-KW"/>
</dbReference>
<accession>A0A317SPQ4</accession>
<dbReference type="PRINTS" id="PR00301">
    <property type="entry name" value="HEATSHOCK70"/>
</dbReference>
<reference evidence="3 4" key="1">
    <citation type="submission" date="2018-03" db="EMBL/GenBank/DDBJ databases">
        <title>Genomes of Pezizomycetes fungi and the evolution of truffles.</title>
        <authorList>
            <person name="Murat C."/>
            <person name="Payen T."/>
            <person name="Noel B."/>
            <person name="Kuo A."/>
            <person name="Martin F.M."/>
        </authorList>
    </citation>
    <scope>NUCLEOTIDE SEQUENCE [LARGE SCALE GENOMIC DNA]</scope>
    <source>
        <strain evidence="3">091103-1</strain>
    </source>
</reference>
<comment type="caution">
    <text evidence="3">The sequence shown here is derived from an EMBL/GenBank/DDBJ whole genome shotgun (WGS) entry which is preliminary data.</text>
</comment>
<dbReference type="CDD" id="cd10170">
    <property type="entry name" value="ASKHA_NBD_HSP70"/>
    <property type="match status" value="1"/>
</dbReference>
<protein>
    <submittedName>
        <fullName evidence="3">Actin-like ATPase domain-containing protein</fullName>
    </submittedName>
</protein>
<evidence type="ECO:0000313" key="4">
    <source>
        <dbReference type="Proteomes" id="UP000246991"/>
    </source>
</evidence>
<gene>
    <name evidence="3" type="ORF">C7212DRAFT_317595</name>
</gene>
<dbReference type="InterPro" id="IPR043129">
    <property type="entry name" value="ATPase_NBD"/>
</dbReference>
<dbReference type="STRING" id="42249.A0A317SPQ4"/>
<sequence>MSEPSGLNSIKIGIDFGTTYSGIAWAHTSTPGEINIIDKWVAKRNRTSAKVPSEIAYTSSGVKWGFGIPSEEPRLAWFKLLLDPTKYPHASTANSPLARTRQLIPPGKKPVDIVADYLSELYKHTIDHLEKSLRKDVVEASALDFILTVPAVWSDAAKDLTLQAAKSAGFGRKKSICLISEPEAAAVCCLKEIKPNNLSVGDTFVVADCGGGTVDVISYTITKKSPKLEVVECVAGTGAVCGSTVLNKRFEELVRDRIGDKFDEMKHEARLFMVKEFNDSLKRNFTDSEDEDSFICPILGAPDDSKAGIEDGVFVIYREEMRKIFDPVVQEIVQLVQQQVKEVEKTKGNPSLEEMWIPPPGFSSRQTRRVKALVLVGGFGESEYLRSQLQNQIRTKDGRKLSILQPPNTWTAVVRGAVMRGLEGGMVRIRKAPNSYGNSHSEPFIHGFHPDEDGYIDPYIGMHMCAGRMQWYVRKGDDVDENRPLKQTFFISLDEIGEMVPVSLLANGSPNPPNTSESASIRTTCTIWVDTSVIPREKFTRRIGIIGQPYFMLEFDLLVKFQSASILYEFEVGGKVYRDVKVHYHS</sequence>
<keyword evidence="4" id="KW-1185">Reference proteome</keyword>
<dbReference type="OrthoDB" id="2963168at2759"/>
<organism evidence="3 4">
    <name type="scientific">Tuber magnatum</name>
    <name type="common">white Piedmont truffle</name>
    <dbReference type="NCBI Taxonomy" id="42249"/>
    <lineage>
        <taxon>Eukaryota</taxon>
        <taxon>Fungi</taxon>
        <taxon>Dikarya</taxon>
        <taxon>Ascomycota</taxon>
        <taxon>Pezizomycotina</taxon>
        <taxon>Pezizomycetes</taxon>
        <taxon>Pezizales</taxon>
        <taxon>Tuberaceae</taxon>
        <taxon>Tuber</taxon>
    </lineage>
</organism>
<evidence type="ECO:0000256" key="1">
    <source>
        <dbReference type="ARBA" id="ARBA00022741"/>
    </source>
</evidence>
<dbReference type="EMBL" id="PYWC01000034">
    <property type="protein sequence ID" value="PWW76343.1"/>
    <property type="molecule type" value="Genomic_DNA"/>
</dbReference>
<evidence type="ECO:0000313" key="3">
    <source>
        <dbReference type="EMBL" id="PWW76343.1"/>
    </source>
</evidence>
<dbReference type="GO" id="GO:0140662">
    <property type="term" value="F:ATP-dependent protein folding chaperone"/>
    <property type="evidence" value="ECO:0007669"/>
    <property type="project" value="InterPro"/>
</dbReference>
<evidence type="ECO:0000256" key="2">
    <source>
        <dbReference type="ARBA" id="ARBA00022840"/>
    </source>
</evidence>
<dbReference type="PANTHER" id="PTHR14187">
    <property type="entry name" value="ALPHA KINASE/ELONGATION FACTOR 2 KINASE"/>
    <property type="match status" value="1"/>
</dbReference>
<dbReference type="Gene3D" id="3.30.420.40">
    <property type="match status" value="1"/>
</dbReference>
<keyword evidence="1" id="KW-0547">Nucleotide-binding</keyword>